<dbReference type="AlphaFoldDB" id="A0AAW3M7X5"/>
<dbReference type="InterPro" id="IPR006146">
    <property type="entry name" value="5'-Nucleotdase_CS"/>
</dbReference>
<evidence type="ECO:0000259" key="4">
    <source>
        <dbReference type="Pfam" id="PF02872"/>
    </source>
</evidence>
<dbReference type="InterPro" id="IPR008334">
    <property type="entry name" value="5'-Nucleotdase_C"/>
</dbReference>
<evidence type="ECO:0000259" key="3">
    <source>
        <dbReference type="Pfam" id="PF00149"/>
    </source>
</evidence>
<keyword evidence="1 2" id="KW-0732">Signal</keyword>
<feature type="domain" description="Bacterial Ig-like" evidence="5">
    <location>
        <begin position="105"/>
        <end position="157"/>
    </location>
</feature>
<feature type="domain" description="Calcineurin-like phosphoesterase" evidence="3">
    <location>
        <begin position="185"/>
        <end position="406"/>
    </location>
</feature>
<dbReference type="Proteomes" id="UP000072605">
    <property type="component" value="Unassembled WGS sequence"/>
</dbReference>
<dbReference type="SUPFAM" id="SSF56300">
    <property type="entry name" value="Metallo-dependent phosphatases"/>
    <property type="match status" value="1"/>
</dbReference>
<dbReference type="PROSITE" id="PS00785">
    <property type="entry name" value="5_NUCLEOTIDASE_1"/>
    <property type="match status" value="1"/>
</dbReference>
<dbReference type="InterPro" id="IPR004843">
    <property type="entry name" value="Calcineurin-like_PHP"/>
</dbReference>
<gene>
    <name evidence="6" type="ORF">RSA11_15605</name>
</gene>
<evidence type="ECO:0000256" key="2">
    <source>
        <dbReference type="RuleBase" id="RU362119"/>
    </source>
</evidence>
<dbReference type="GO" id="GO:0000166">
    <property type="term" value="F:nucleotide binding"/>
    <property type="evidence" value="ECO:0007669"/>
    <property type="project" value="UniProtKB-KW"/>
</dbReference>
<comment type="similarity">
    <text evidence="2">Belongs to the 5'-nucleotidase family.</text>
</comment>
<dbReference type="Pfam" id="PF07532">
    <property type="entry name" value="Big_4"/>
    <property type="match status" value="1"/>
</dbReference>
<dbReference type="EMBL" id="LDQV01000039">
    <property type="protein sequence ID" value="KTR25361.1"/>
    <property type="molecule type" value="Genomic_DNA"/>
</dbReference>
<dbReference type="InterPro" id="IPR011081">
    <property type="entry name" value="Big_4"/>
</dbReference>
<dbReference type="PANTHER" id="PTHR11575:SF24">
    <property type="entry name" value="5'-NUCLEOTIDASE"/>
    <property type="match status" value="1"/>
</dbReference>
<dbReference type="Gene3D" id="3.60.21.10">
    <property type="match status" value="1"/>
</dbReference>
<sequence length="705" mass="76244">MYKSKPLYAAAVAVALTTSAIVPAAQTTVSAATHVKVKTVKLKSLTFTKGEPVKLPATYKGEKISWGAYNKHIFNRYQTVHGTYGKKKLPIEVKIHVENYVIKIIESVKEQVISVDQKPVLPKKLAVLYANGKVYDKEIKWSKVDTSESGTYYATGSLTHKGKTVTTKAKIIVRDINTDDFSLALLHTNDTHAALDNAPKRATVIKERRAAYRAEGTPSLLLDAGDVFSGSLYFNEFKGQADLELMNYMKYDMMTFGNHEFDLGDQDQGAALQAFVAGADFPFITANVDFSKNPLFNGMQKKTITSGPEDGRIYQGVIKKINGEEVGFFGLTTEETVGISSPGTIAFSNYIKSAQATVDKFKARGINKIVALTHIGYDDNSEIDNDPLLAQNVDGIDVIIGGHTHTNLTKPVLIPASEETKKKEPTVIAQASQYSEFLGDVNVTFDYKGKVKSYSGSTIEVKPYAADPGAAAILKPYADKITAIKNQEVGVNIVSALPNPRTGGTNTLSVRNSETALGNLITDGMLAKAKSINPETVIAVQNSGGIRAAIDAGPLTTGEILTTLPFGNTLALVTMNGSQLKDLFEISVGLAPLENGGFLQVSGMKLEYDGSKAKGQRVTKMTITKDGGVEEAIDPAKTYTVATNAFTAKGSDFLTPFEDAYKSGRVKDLGLSDWETFRDYAISKKTIDYKIEGRILNVDPALQGK</sequence>
<dbReference type="InterPro" id="IPR006179">
    <property type="entry name" value="5_nucleotidase/apyrase"/>
</dbReference>
<evidence type="ECO:0000313" key="6">
    <source>
        <dbReference type="EMBL" id="KTR25361.1"/>
    </source>
</evidence>
<dbReference type="SUPFAM" id="SSF55816">
    <property type="entry name" value="5'-nucleotidase (syn. UDP-sugar hydrolase), C-terminal domain"/>
    <property type="match status" value="1"/>
</dbReference>
<reference evidence="6 7" key="1">
    <citation type="journal article" date="2016" name="Front. Microbiol.">
        <title>Genomic Resource of Rice Seed Associated Bacteria.</title>
        <authorList>
            <person name="Midha S."/>
            <person name="Bansal K."/>
            <person name="Sharma S."/>
            <person name="Kumar N."/>
            <person name="Patil P.P."/>
            <person name="Chaudhry V."/>
            <person name="Patil P.B."/>
        </authorList>
    </citation>
    <scope>NUCLEOTIDE SEQUENCE [LARGE SCALE GENOMIC DNA]</scope>
    <source>
        <strain evidence="6 7">RSA11</strain>
    </source>
</reference>
<organism evidence="6 7">
    <name type="scientific">Exiguobacterium indicum</name>
    <dbReference type="NCBI Taxonomy" id="296995"/>
    <lineage>
        <taxon>Bacteria</taxon>
        <taxon>Bacillati</taxon>
        <taxon>Bacillota</taxon>
        <taxon>Bacilli</taxon>
        <taxon>Bacillales</taxon>
        <taxon>Bacillales Family XII. Incertae Sedis</taxon>
        <taxon>Exiguobacterium</taxon>
    </lineage>
</organism>
<protein>
    <submittedName>
        <fullName evidence="6">2', 3'-cyclic nucleotide 2'-phosphodiesterase</fullName>
    </submittedName>
</protein>
<comment type="caution">
    <text evidence="6">The sequence shown here is derived from an EMBL/GenBank/DDBJ whole genome shotgun (WGS) entry which is preliminary data.</text>
</comment>
<feature type="domain" description="5'-Nucleotidase C-terminal" evidence="4">
    <location>
        <begin position="507"/>
        <end position="653"/>
    </location>
</feature>
<dbReference type="RefSeq" id="WP_058714065.1">
    <property type="nucleotide sequence ID" value="NZ_LDQV01000039.1"/>
</dbReference>
<accession>A0AAW3M7X5</accession>
<dbReference type="GO" id="GO:0009166">
    <property type="term" value="P:nucleotide catabolic process"/>
    <property type="evidence" value="ECO:0007669"/>
    <property type="project" value="InterPro"/>
</dbReference>
<dbReference type="GO" id="GO:0046872">
    <property type="term" value="F:metal ion binding"/>
    <property type="evidence" value="ECO:0007669"/>
    <property type="project" value="InterPro"/>
</dbReference>
<feature type="signal peptide" evidence="2">
    <location>
        <begin position="1"/>
        <end position="24"/>
    </location>
</feature>
<dbReference type="Pfam" id="PF00149">
    <property type="entry name" value="Metallophos"/>
    <property type="match status" value="1"/>
</dbReference>
<keyword evidence="2" id="KW-0547">Nucleotide-binding</keyword>
<evidence type="ECO:0000256" key="1">
    <source>
        <dbReference type="ARBA" id="ARBA00022729"/>
    </source>
</evidence>
<dbReference type="Gene3D" id="3.90.780.10">
    <property type="entry name" value="5'-Nucleotidase, C-terminal domain"/>
    <property type="match status" value="1"/>
</dbReference>
<dbReference type="InterPro" id="IPR029052">
    <property type="entry name" value="Metallo-depent_PP-like"/>
</dbReference>
<evidence type="ECO:0000259" key="5">
    <source>
        <dbReference type="Pfam" id="PF07532"/>
    </source>
</evidence>
<proteinExistence type="inferred from homology"/>
<keyword evidence="2" id="KW-0378">Hydrolase</keyword>
<evidence type="ECO:0000313" key="7">
    <source>
        <dbReference type="Proteomes" id="UP000072605"/>
    </source>
</evidence>
<dbReference type="PANTHER" id="PTHR11575">
    <property type="entry name" value="5'-NUCLEOTIDASE-RELATED"/>
    <property type="match status" value="1"/>
</dbReference>
<name>A0AAW3M7X5_9BACL</name>
<feature type="chain" id="PRO_5043112302" evidence="2">
    <location>
        <begin position="25"/>
        <end position="705"/>
    </location>
</feature>
<dbReference type="Pfam" id="PF02872">
    <property type="entry name" value="5_nucleotid_C"/>
    <property type="match status" value="1"/>
</dbReference>
<dbReference type="InterPro" id="IPR036907">
    <property type="entry name" value="5'-Nucleotdase_C_sf"/>
</dbReference>
<dbReference type="PRINTS" id="PR01607">
    <property type="entry name" value="APYRASEFAMLY"/>
</dbReference>
<dbReference type="GO" id="GO:0016788">
    <property type="term" value="F:hydrolase activity, acting on ester bonds"/>
    <property type="evidence" value="ECO:0007669"/>
    <property type="project" value="InterPro"/>
</dbReference>